<dbReference type="PRINTS" id="PR00364">
    <property type="entry name" value="DISEASERSIST"/>
</dbReference>
<dbReference type="Proteomes" id="UP001054252">
    <property type="component" value="Unassembled WGS sequence"/>
</dbReference>
<dbReference type="PANTHER" id="PTHR36766">
    <property type="entry name" value="PLANT BROAD-SPECTRUM MILDEW RESISTANCE PROTEIN RPW8"/>
    <property type="match status" value="1"/>
</dbReference>
<dbReference type="InterPro" id="IPR042197">
    <property type="entry name" value="Apaf_helical"/>
</dbReference>
<dbReference type="AlphaFoldDB" id="A0AAV5KPJ9"/>
<keyword evidence="3" id="KW-0611">Plant defense</keyword>
<gene>
    <name evidence="10" type="ORF">SLEP1_g35811</name>
    <name evidence="11" type="ORF">SLEP1_g35832</name>
</gene>
<evidence type="ECO:0000313" key="10">
    <source>
        <dbReference type="EMBL" id="GKV26524.1"/>
    </source>
</evidence>
<dbReference type="EMBL" id="BPVZ01000072">
    <property type="protein sequence ID" value="GKV26524.1"/>
    <property type="molecule type" value="Genomic_DNA"/>
</dbReference>
<dbReference type="InterPro" id="IPR058922">
    <property type="entry name" value="WHD_DRP"/>
</dbReference>
<evidence type="ECO:0000259" key="9">
    <source>
        <dbReference type="Pfam" id="PF23598"/>
    </source>
</evidence>
<dbReference type="InterPro" id="IPR041118">
    <property type="entry name" value="Rx_N"/>
</dbReference>
<feature type="coiled-coil region" evidence="5">
    <location>
        <begin position="20"/>
        <end position="85"/>
    </location>
</feature>
<keyword evidence="12" id="KW-1185">Reference proteome</keyword>
<evidence type="ECO:0000259" key="7">
    <source>
        <dbReference type="Pfam" id="PF18052"/>
    </source>
</evidence>
<dbReference type="InterPro" id="IPR055414">
    <property type="entry name" value="LRR_R13L4/SHOC2-like"/>
</dbReference>
<name>A0AAV5KPJ9_9ROSI</name>
<dbReference type="CDD" id="cd14798">
    <property type="entry name" value="RX-CC_like"/>
    <property type="match status" value="1"/>
</dbReference>
<protein>
    <submittedName>
        <fullName evidence="10">Uncharacterized protein</fullName>
    </submittedName>
</protein>
<dbReference type="GO" id="GO:0006952">
    <property type="term" value="P:defense response"/>
    <property type="evidence" value="ECO:0007669"/>
    <property type="project" value="UniProtKB-KW"/>
</dbReference>
<feature type="domain" description="Disease resistance N-terminal" evidence="7">
    <location>
        <begin position="14"/>
        <end position="88"/>
    </location>
</feature>
<dbReference type="Gene3D" id="3.80.10.10">
    <property type="entry name" value="Ribonuclease Inhibitor"/>
    <property type="match status" value="1"/>
</dbReference>
<evidence type="ECO:0000256" key="2">
    <source>
        <dbReference type="ARBA" id="ARBA00022741"/>
    </source>
</evidence>
<dbReference type="GO" id="GO:0051707">
    <property type="term" value="P:response to other organism"/>
    <property type="evidence" value="ECO:0007669"/>
    <property type="project" value="UniProtKB-ARBA"/>
</dbReference>
<proteinExistence type="predicted"/>
<keyword evidence="2" id="KW-0547">Nucleotide-binding</keyword>
<feature type="domain" description="Disease resistance protein winged helix" evidence="8">
    <location>
        <begin position="442"/>
        <end position="511"/>
    </location>
</feature>
<dbReference type="Pfam" id="PF00931">
    <property type="entry name" value="NB-ARC"/>
    <property type="match status" value="1"/>
</dbReference>
<dbReference type="FunFam" id="3.40.50.300:FF:001091">
    <property type="entry name" value="Probable disease resistance protein At1g61300"/>
    <property type="match status" value="1"/>
</dbReference>
<dbReference type="GO" id="GO:0005524">
    <property type="term" value="F:ATP binding"/>
    <property type="evidence" value="ECO:0007669"/>
    <property type="project" value="UniProtKB-KW"/>
</dbReference>
<dbReference type="Pfam" id="PF23598">
    <property type="entry name" value="LRR_14"/>
    <property type="match status" value="1"/>
</dbReference>
<dbReference type="InterPro" id="IPR038005">
    <property type="entry name" value="RX-like_CC"/>
</dbReference>
<sequence length="796" mass="90486">MADAILYLFLDQVKTIIDKAKKEVKLLVGVEDEVEKLERNLDLVLSVLADAEEKKTTDQLVKKWLDRLKEAAYDMEDALDEWKTRAELEVKGTENAANCQGKVLLLRNFISCFSFHRLSSRHEVAVNIKEINRRIDEIVKEKDKYQLERRKIELPKRPETSSFVDVSKLCGRDGVKREILSYLLGGNSEMDAAKLIQTISIVGMGGLGKTALAQLVCNDPNVKQHFESVTWVCVSDSFDEKRVAKAIIQGLEKLSGSAAYGLESDPLEILLGRISKSIEGKKYLLVLDDVWADKCERWDSLKVTFNLGAAGSKILVTTRDLNVASMMGSFDSQIIHLEKLGDEECWSILRDKAFKGKDKMKSREDLEEIGRKIAKRCKGLPLAAKVLGSLLHSRSTKGEWLNILASEIWKLNLAQKEIFAPLLLSYYDLPHPVRRCFLYCVLFPKDFVYAYHHITSHWLAQGFLGSDPDADLELVGLEYFNILVAHSFFQDFATRDGYIFFFKMHDVVHDFGKYLAENEFAMEIVQTDHLSINSARHRHLLVMVGERMSFPTSISGAEKLRTLVTYTGKDALTCDALRSLFNHCRRLRLLDFNWPDGPDHLCNEVPEDIGKLMHLRYINLANSKKLERLPEELCNILNLECLDLKGCRSLKHLPESIGKLPNLRFLVTNGCFALTHYPKDVGKLTSLRTLIGVIARADRNDGTEFSIADLGNLKHLRRVWMKVVGNSIDMEEAGKAGLQNVEELWIYLPGEVEEDDIIEALHLPPSIIFGFSDDYWLNPRGGFGHPDWFKFNSPVY</sequence>
<evidence type="ECO:0000256" key="4">
    <source>
        <dbReference type="ARBA" id="ARBA00022840"/>
    </source>
</evidence>
<dbReference type="InterPro" id="IPR036388">
    <property type="entry name" value="WH-like_DNA-bd_sf"/>
</dbReference>
<evidence type="ECO:0000256" key="5">
    <source>
        <dbReference type="SAM" id="Coils"/>
    </source>
</evidence>
<dbReference type="Gene3D" id="1.20.5.4130">
    <property type="match status" value="1"/>
</dbReference>
<evidence type="ECO:0000259" key="8">
    <source>
        <dbReference type="Pfam" id="PF23559"/>
    </source>
</evidence>
<evidence type="ECO:0000313" key="12">
    <source>
        <dbReference type="Proteomes" id="UP001054252"/>
    </source>
</evidence>
<dbReference type="InterPro" id="IPR032675">
    <property type="entry name" value="LRR_dom_sf"/>
</dbReference>
<dbReference type="Gene3D" id="3.40.50.300">
    <property type="entry name" value="P-loop containing nucleotide triphosphate hydrolases"/>
    <property type="match status" value="1"/>
</dbReference>
<dbReference type="SUPFAM" id="SSF52058">
    <property type="entry name" value="L domain-like"/>
    <property type="match status" value="1"/>
</dbReference>
<dbReference type="PANTHER" id="PTHR36766:SF45">
    <property type="entry name" value="NB-ARC DOMAIN-CONTAINING PROTEIN"/>
    <property type="match status" value="1"/>
</dbReference>
<evidence type="ECO:0000313" key="11">
    <source>
        <dbReference type="EMBL" id="GKV26548.1"/>
    </source>
</evidence>
<feature type="domain" description="NB-ARC" evidence="6">
    <location>
        <begin position="196"/>
        <end position="358"/>
    </location>
</feature>
<feature type="domain" description="Disease resistance R13L4/SHOC-2-like LRR" evidence="9">
    <location>
        <begin position="581"/>
        <end position="751"/>
    </location>
</feature>
<keyword evidence="1" id="KW-0677">Repeat</keyword>
<dbReference type="Pfam" id="PF23559">
    <property type="entry name" value="WHD_DRP"/>
    <property type="match status" value="1"/>
</dbReference>
<dbReference type="Gene3D" id="1.10.10.10">
    <property type="entry name" value="Winged helix-like DNA-binding domain superfamily/Winged helix DNA-binding domain"/>
    <property type="match status" value="1"/>
</dbReference>
<dbReference type="InterPro" id="IPR027417">
    <property type="entry name" value="P-loop_NTPase"/>
</dbReference>
<keyword evidence="4" id="KW-0067">ATP-binding</keyword>
<organism evidence="10 12">
    <name type="scientific">Rubroshorea leprosula</name>
    <dbReference type="NCBI Taxonomy" id="152421"/>
    <lineage>
        <taxon>Eukaryota</taxon>
        <taxon>Viridiplantae</taxon>
        <taxon>Streptophyta</taxon>
        <taxon>Embryophyta</taxon>
        <taxon>Tracheophyta</taxon>
        <taxon>Spermatophyta</taxon>
        <taxon>Magnoliopsida</taxon>
        <taxon>eudicotyledons</taxon>
        <taxon>Gunneridae</taxon>
        <taxon>Pentapetalae</taxon>
        <taxon>rosids</taxon>
        <taxon>malvids</taxon>
        <taxon>Malvales</taxon>
        <taxon>Dipterocarpaceae</taxon>
        <taxon>Rubroshorea</taxon>
    </lineage>
</organism>
<evidence type="ECO:0000256" key="1">
    <source>
        <dbReference type="ARBA" id="ARBA00022737"/>
    </source>
</evidence>
<dbReference type="Pfam" id="PF18052">
    <property type="entry name" value="Rx_N"/>
    <property type="match status" value="1"/>
</dbReference>
<accession>A0AAV5KPJ9</accession>
<evidence type="ECO:0000256" key="3">
    <source>
        <dbReference type="ARBA" id="ARBA00022821"/>
    </source>
</evidence>
<reference evidence="10 12" key="1">
    <citation type="journal article" date="2021" name="Commun. Biol.">
        <title>The genome of Shorea leprosula (Dipterocarpaceae) highlights the ecological relevance of drought in aseasonal tropical rainforests.</title>
        <authorList>
            <person name="Ng K.K.S."/>
            <person name="Kobayashi M.J."/>
            <person name="Fawcett J.A."/>
            <person name="Hatakeyama M."/>
            <person name="Paape T."/>
            <person name="Ng C.H."/>
            <person name="Ang C.C."/>
            <person name="Tnah L.H."/>
            <person name="Lee C.T."/>
            <person name="Nishiyama T."/>
            <person name="Sese J."/>
            <person name="O'Brien M.J."/>
            <person name="Copetti D."/>
            <person name="Mohd Noor M.I."/>
            <person name="Ong R.C."/>
            <person name="Putra M."/>
            <person name="Sireger I.Z."/>
            <person name="Indrioko S."/>
            <person name="Kosugi Y."/>
            <person name="Izuno A."/>
            <person name="Isagi Y."/>
            <person name="Lee S.L."/>
            <person name="Shimizu K.K."/>
        </authorList>
    </citation>
    <scope>NUCLEOTIDE SEQUENCE [LARGE SCALE GENOMIC DNA]</scope>
    <source>
        <strain evidence="10">214</strain>
    </source>
</reference>
<dbReference type="SUPFAM" id="SSF52540">
    <property type="entry name" value="P-loop containing nucleoside triphosphate hydrolases"/>
    <property type="match status" value="1"/>
</dbReference>
<dbReference type="GO" id="GO:0043531">
    <property type="term" value="F:ADP binding"/>
    <property type="evidence" value="ECO:0007669"/>
    <property type="project" value="InterPro"/>
</dbReference>
<dbReference type="Gene3D" id="1.10.8.430">
    <property type="entry name" value="Helical domain of apoptotic protease-activating factors"/>
    <property type="match status" value="1"/>
</dbReference>
<comment type="caution">
    <text evidence="10">The sequence shown here is derived from an EMBL/GenBank/DDBJ whole genome shotgun (WGS) entry which is preliminary data.</text>
</comment>
<dbReference type="EMBL" id="BPVZ01000072">
    <property type="protein sequence ID" value="GKV26548.1"/>
    <property type="molecule type" value="Genomic_DNA"/>
</dbReference>
<keyword evidence="5" id="KW-0175">Coiled coil</keyword>
<evidence type="ECO:0000259" key="6">
    <source>
        <dbReference type="Pfam" id="PF00931"/>
    </source>
</evidence>
<dbReference type="InterPro" id="IPR002182">
    <property type="entry name" value="NB-ARC"/>
</dbReference>